<dbReference type="Pfam" id="PF10069">
    <property type="entry name" value="DICT"/>
    <property type="match status" value="1"/>
</dbReference>
<dbReference type="RefSeq" id="WP_179761622.1">
    <property type="nucleotide sequence ID" value="NZ_BAAAJZ010000003.1"/>
</dbReference>
<name>A0A852W8P4_PSEA5</name>
<sequence>MSEGPLAHAVRVASEQAYVDGLSEGRREAWERASGARPEPASKRLLVHLSHSIERAVMSGPREDPTVVVALFQQLRFFDREREVYARMAQAGMHVVVAFADGGVHDVPDGVHLVVLDPDEPLASEWSVVALGPGAGAFLVATDQYARDPRERGEAGRVFLGRWGYARAQAGTELARLRFALGDRLPASVRRTVDELLGSSMPTGGDPAASAGTTGEAWATTSLNHMIDRLLSARAGARELRSQLADAQRAAAARAAAAVDPASGLPTAEALDRFAGPAGPETLPVGVALFDLPGLDGSVVHDDDRAAWFAAHQVAAAMTQPLGPVDAALRLSEREFALVVPGASDRHLAGLCDRVGERLALASQGWPGIALAGRVAFAVTATRPLPLADLREALAHLPEEPGDAGPVDAGRNPAGDRIVVAATGREGAPPRPSPEPSAAARHRGPDDVTPRPRPAGNGGGSGDPVAPPPDAHAPPPRPAPAPPPSRPRPYLDASSTGPQPVTGDAAADPRAAAQEALRRLVQGDRGADYDVFADRHRDNGGHPG</sequence>
<feature type="compositionally biased region" description="Low complexity" evidence="1">
    <location>
        <begin position="505"/>
        <end position="515"/>
    </location>
</feature>
<reference evidence="3 4" key="1">
    <citation type="submission" date="2020-07" db="EMBL/GenBank/DDBJ databases">
        <title>Sequencing the genomes of 1000 actinobacteria strains.</title>
        <authorList>
            <person name="Klenk H.-P."/>
        </authorList>
    </citation>
    <scope>NUCLEOTIDE SEQUENCE [LARGE SCALE GENOMIC DNA]</scope>
    <source>
        <strain evidence="3 4">DSM 44749</strain>
    </source>
</reference>
<dbReference type="InterPro" id="IPR019278">
    <property type="entry name" value="DICT_dom"/>
</dbReference>
<feature type="domain" description="DICT" evidence="2">
    <location>
        <begin position="35"/>
        <end position="142"/>
    </location>
</feature>
<feature type="compositionally biased region" description="Basic and acidic residues" evidence="1">
    <location>
        <begin position="516"/>
        <end position="544"/>
    </location>
</feature>
<evidence type="ECO:0000313" key="3">
    <source>
        <dbReference type="EMBL" id="NYG03114.1"/>
    </source>
</evidence>
<protein>
    <submittedName>
        <fullName evidence="3">GGDEF domain-containing protein</fullName>
    </submittedName>
</protein>
<dbReference type="Proteomes" id="UP000549695">
    <property type="component" value="Unassembled WGS sequence"/>
</dbReference>
<feature type="region of interest" description="Disordered" evidence="1">
    <location>
        <begin position="422"/>
        <end position="544"/>
    </location>
</feature>
<organism evidence="3 4">
    <name type="scientific">Pseudonocardia alni</name>
    <name type="common">Amycolata alni</name>
    <dbReference type="NCBI Taxonomy" id="33907"/>
    <lineage>
        <taxon>Bacteria</taxon>
        <taxon>Bacillati</taxon>
        <taxon>Actinomycetota</taxon>
        <taxon>Actinomycetes</taxon>
        <taxon>Pseudonocardiales</taxon>
        <taxon>Pseudonocardiaceae</taxon>
        <taxon>Pseudonocardia</taxon>
    </lineage>
</organism>
<dbReference type="EMBL" id="JACCCZ010000001">
    <property type="protein sequence ID" value="NYG03114.1"/>
    <property type="molecule type" value="Genomic_DNA"/>
</dbReference>
<accession>A0A852W8P4</accession>
<gene>
    <name evidence="3" type="ORF">HDA37_003399</name>
</gene>
<evidence type="ECO:0000313" key="4">
    <source>
        <dbReference type="Proteomes" id="UP000549695"/>
    </source>
</evidence>
<keyword evidence="4" id="KW-1185">Reference proteome</keyword>
<feature type="compositionally biased region" description="Pro residues" evidence="1">
    <location>
        <begin position="465"/>
        <end position="487"/>
    </location>
</feature>
<dbReference type="AlphaFoldDB" id="A0A852W8P4"/>
<comment type="caution">
    <text evidence="3">The sequence shown here is derived from an EMBL/GenBank/DDBJ whole genome shotgun (WGS) entry which is preliminary data.</text>
</comment>
<proteinExistence type="predicted"/>
<evidence type="ECO:0000259" key="2">
    <source>
        <dbReference type="Pfam" id="PF10069"/>
    </source>
</evidence>
<evidence type="ECO:0000256" key="1">
    <source>
        <dbReference type="SAM" id="MobiDB-lite"/>
    </source>
</evidence>
<dbReference type="GeneID" id="98053120"/>